<organism evidence="1 2">
    <name type="scientific">Saccharothrix tamanrassetensis</name>
    <dbReference type="NCBI Taxonomy" id="1051531"/>
    <lineage>
        <taxon>Bacteria</taxon>
        <taxon>Bacillati</taxon>
        <taxon>Actinomycetota</taxon>
        <taxon>Actinomycetes</taxon>
        <taxon>Pseudonocardiales</taxon>
        <taxon>Pseudonocardiaceae</taxon>
        <taxon>Saccharothrix</taxon>
    </lineage>
</organism>
<dbReference type="InterPro" id="IPR024787">
    <property type="entry name" value="EcsC"/>
</dbReference>
<keyword evidence="2" id="KW-1185">Reference proteome</keyword>
<reference evidence="1 2" key="1">
    <citation type="submission" date="2020-08" db="EMBL/GenBank/DDBJ databases">
        <title>Genomic Encyclopedia of Type Strains, Phase III (KMG-III): the genomes of soil and plant-associated and newly described type strains.</title>
        <authorList>
            <person name="Whitman W."/>
        </authorList>
    </citation>
    <scope>NUCLEOTIDE SEQUENCE [LARGE SCALE GENOMIC DNA]</scope>
    <source>
        <strain evidence="1 2">CECT 8640</strain>
    </source>
</reference>
<gene>
    <name evidence="1" type="ORF">FHS29_006591</name>
</gene>
<protein>
    <recommendedName>
        <fullName evidence="3">EcsC family protein</fullName>
    </recommendedName>
</protein>
<dbReference type="EMBL" id="JACHJN010000013">
    <property type="protein sequence ID" value="MBB5959969.1"/>
    <property type="molecule type" value="Genomic_DNA"/>
</dbReference>
<dbReference type="AlphaFoldDB" id="A0A841CRP4"/>
<sequence>MAEEPGALVKAQQGAVDHLLRVGIEGFGPFKSAQDVAGDLLAQGLTRDEAIRNLIRTHVTAAGIQGFAMNIGGLITLPVTLPANVAAAYLVQTHLIASIAAVQGHDLDSDEVRTAILVCLLGNAGTEVLKKVGIRAGSKLTMSLIERIPAQLIREVNKRVGFTLLAKYGTSKAGITLAKGVPLVGGVIGGGFDAVTTRAMGSFARRFFASSPGTPRIVDGRVVEPEVLEGEVVSDVVEDRATGSE</sequence>
<dbReference type="Proteomes" id="UP000547510">
    <property type="component" value="Unassembled WGS sequence"/>
</dbReference>
<proteinExistence type="predicted"/>
<evidence type="ECO:0008006" key="3">
    <source>
        <dbReference type="Google" id="ProtNLM"/>
    </source>
</evidence>
<comment type="caution">
    <text evidence="1">The sequence shown here is derived from an EMBL/GenBank/DDBJ whole genome shotgun (WGS) entry which is preliminary data.</text>
</comment>
<evidence type="ECO:0000313" key="1">
    <source>
        <dbReference type="EMBL" id="MBB5959969.1"/>
    </source>
</evidence>
<dbReference type="RefSeq" id="WP_184697535.1">
    <property type="nucleotide sequence ID" value="NZ_JACHJN010000013.1"/>
</dbReference>
<dbReference type="Pfam" id="PF12787">
    <property type="entry name" value="EcsC"/>
    <property type="match status" value="1"/>
</dbReference>
<name>A0A841CRP4_9PSEU</name>
<evidence type="ECO:0000313" key="2">
    <source>
        <dbReference type="Proteomes" id="UP000547510"/>
    </source>
</evidence>
<accession>A0A841CRP4</accession>